<accession>A0A0A9AJ89</accession>
<reference evidence="1" key="2">
    <citation type="journal article" date="2015" name="Data Brief">
        <title>Shoot transcriptome of the giant reed, Arundo donax.</title>
        <authorList>
            <person name="Barrero R.A."/>
            <person name="Guerrero F.D."/>
            <person name="Moolhuijzen P."/>
            <person name="Goolsby J.A."/>
            <person name="Tidwell J."/>
            <person name="Bellgard S.E."/>
            <person name="Bellgard M.I."/>
        </authorList>
    </citation>
    <scope>NUCLEOTIDE SEQUENCE</scope>
    <source>
        <tissue evidence="1">Shoot tissue taken approximately 20 cm above the soil surface</tissue>
    </source>
</reference>
<organism evidence="1">
    <name type="scientific">Arundo donax</name>
    <name type="common">Giant reed</name>
    <name type="synonym">Donax arundinaceus</name>
    <dbReference type="NCBI Taxonomy" id="35708"/>
    <lineage>
        <taxon>Eukaryota</taxon>
        <taxon>Viridiplantae</taxon>
        <taxon>Streptophyta</taxon>
        <taxon>Embryophyta</taxon>
        <taxon>Tracheophyta</taxon>
        <taxon>Spermatophyta</taxon>
        <taxon>Magnoliopsida</taxon>
        <taxon>Liliopsida</taxon>
        <taxon>Poales</taxon>
        <taxon>Poaceae</taxon>
        <taxon>PACMAD clade</taxon>
        <taxon>Arundinoideae</taxon>
        <taxon>Arundineae</taxon>
        <taxon>Arundo</taxon>
    </lineage>
</organism>
<dbReference type="AlphaFoldDB" id="A0A0A9AJ89"/>
<evidence type="ECO:0000313" key="1">
    <source>
        <dbReference type="EMBL" id="JAD49010.1"/>
    </source>
</evidence>
<reference evidence="1" key="1">
    <citation type="submission" date="2014-09" db="EMBL/GenBank/DDBJ databases">
        <authorList>
            <person name="Magalhaes I.L.F."/>
            <person name="Oliveira U."/>
            <person name="Santos F.R."/>
            <person name="Vidigal T.H.D.A."/>
            <person name="Brescovit A.D."/>
            <person name="Santos A.J."/>
        </authorList>
    </citation>
    <scope>NUCLEOTIDE SEQUENCE</scope>
    <source>
        <tissue evidence="1">Shoot tissue taken approximately 20 cm above the soil surface</tissue>
    </source>
</reference>
<proteinExistence type="predicted"/>
<dbReference type="EMBL" id="GBRH01248885">
    <property type="protein sequence ID" value="JAD49010.1"/>
    <property type="molecule type" value="Transcribed_RNA"/>
</dbReference>
<protein>
    <submittedName>
        <fullName evidence="1">Uncharacterized protein</fullName>
    </submittedName>
</protein>
<name>A0A0A9AJ89_ARUDO</name>
<sequence>MFGSFAQPCPGLLVGKVGQGKLCF</sequence>